<dbReference type="PRINTS" id="PR00812">
    <property type="entry name" value="BCTERIALGSPF"/>
</dbReference>
<evidence type="ECO:0000256" key="5">
    <source>
        <dbReference type="ARBA" id="ARBA00022989"/>
    </source>
</evidence>
<dbReference type="RefSeq" id="WP_344168359.1">
    <property type="nucleotide sequence ID" value="NZ_BAAARY010000002.1"/>
</dbReference>
<dbReference type="InterPro" id="IPR018076">
    <property type="entry name" value="T2SS_GspF_dom"/>
</dbReference>
<dbReference type="PANTHER" id="PTHR30012:SF0">
    <property type="entry name" value="TYPE II SECRETION SYSTEM PROTEIN F-RELATED"/>
    <property type="match status" value="1"/>
</dbReference>
<keyword evidence="3" id="KW-1003">Cell membrane</keyword>
<organism evidence="9 10">
    <name type="scientific">Pilimelia columellifera subsp. columellifera</name>
    <dbReference type="NCBI Taxonomy" id="706583"/>
    <lineage>
        <taxon>Bacteria</taxon>
        <taxon>Bacillati</taxon>
        <taxon>Actinomycetota</taxon>
        <taxon>Actinomycetes</taxon>
        <taxon>Micromonosporales</taxon>
        <taxon>Micromonosporaceae</taxon>
        <taxon>Pilimelia</taxon>
    </lineage>
</organism>
<keyword evidence="5 7" id="KW-1133">Transmembrane helix</keyword>
<dbReference type="Pfam" id="PF00482">
    <property type="entry name" value="T2SSF"/>
    <property type="match status" value="2"/>
</dbReference>
<dbReference type="EMBL" id="BAAARY010000002">
    <property type="protein sequence ID" value="GAA2514307.1"/>
    <property type="molecule type" value="Genomic_DNA"/>
</dbReference>
<gene>
    <name evidence="9" type="ORF">GCM10010201_07930</name>
</gene>
<reference evidence="9 10" key="1">
    <citation type="journal article" date="2019" name="Int. J. Syst. Evol. Microbiol.">
        <title>The Global Catalogue of Microorganisms (GCM) 10K type strain sequencing project: providing services to taxonomists for standard genome sequencing and annotation.</title>
        <authorList>
            <consortium name="The Broad Institute Genomics Platform"/>
            <consortium name="The Broad Institute Genome Sequencing Center for Infectious Disease"/>
            <person name="Wu L."/>
            <person name="Ma J."/>
        </authorList>
    </citation>
    <scope>NUCLEOTIDE SEQUENCE [LARGE SCALE GENOMIC DNA]</scope>
    <source>
        <strain evidence="9 10">JCM 3367</strain>
    </source>
</reference>
<feature type="domain" description="Type II secretion system protein GspF" evidence="8">
    <location>
        <begin position="76"/>
        <end position="198"/>
    </location>
</feature>
<feature type="transmembrane region" description="Helical" evidence="7">
    <location>
        <begin position="382"/>
        <end position="406"/>
    </location>
</feature>
<dbReference type="PANTHER" id="PTHR30012">
    <property type="entry name" value="GENERAL SECRETION PATHWAY PROTEIN"/>
    <property type="match status" value="1"/>
</dbReference>
<dbReference type="InterPro" id="IPR003004">
    <property type="entry name" value="GspF/PilC"/>
</dbReference>
<sequence length="410" mass="44180">MTATKSKTYEYQAVDTKGNRAKGRVEALNQAAAVQILRQRGDMPLVVEEAGKGLRRDITVPGFGPKVTLKDLTVLSRQFATLVSSGMSLLRALGVLAEQTSNAVLKEAVTEVRSDVEAGIGLSDALGRQSEVFPMLMVALVRAGEAGGFIDQALEQVAVTFEKDSALRSKIKSALTYPAIVMAFSVILIAAVLIFIVPIFEDMFAQLGGELPLVTQLIVSASHAIAWVGPVLLALSVGGVLLFQRELKRNPATRLAFDRFKLRLPVFGPLLRKLAMSRFSRNLGTLLNVGVPMLNALSVVGATTGNAVVTEAMKGLQDAVREGRPMSAQMAEQELFPAMVTQMVEVGEETGEISQMLGKIADFYDREVDTATEQLTSSLEPIMVVVMGALVGGMIICLYLPMFTIYENIQ</sequence>
<comment type="similarity">
    <text evidence="2">Belongs to the GSP F family.</text>
</comment>
<evidence type="ECO:0000256" key="6">
    <source>
        <dbReference type="ARBA" id="ARBA00023136"/>
    </source>
</evidence>
<evidence type="ECO:0000313" key="9">
    <source>
        <dbReference type="EMBL" id="GAA2514307.1"/>
    </source>
</evidence>
<evidence type="ECO:0000256" key="3">
    <source>
        <dbReference type="ARBA" id="ARBA00022475"/>
    </source>
</evidence>
<keyword evidence="4 7" id="KW-0812">Transmembrane</keyword>
<protein>
    <submittedName>
        <fullName evidence="9">Type II secretion system F family protein</fullName>
    </submittedName>
</protein>
<evidence type="ECO:0000313" key="10">
    <source>
        <dbReference type="Proteomes" id="UP001499978"/>
    </source>
</evidence>
<keyword evidence="6 7" id="KW-0472">Membrane</keyword>
<feature type="domain" description="Type II secretion system protein GspF" evidence="8">
    <location>
        <begin position="279"/>
        <end position="401"/>
    </location>
</feature>
<evidence type="ECO:0000259" key="8">
    <source>
        <dbReference type="Pfam" id="PF00482"/>
    </source>
</evidence>
<proteinExistence type="inferred from homology"/>
<comment type="subcellular location">
    <subcellularLocation>
        <location evidence="1">Cell membrane</location>
        <topology evidence="1">Multi-pass membrane protein</topology>
    </subcellularLocation>
</comment>
<evidence type="ECO:0000256" key="4">
    <source>
        <dbReference type="ARBA" id="ARBA00022692"/>
    </source>
</evidence>
<feature type="transmembrane region" description="Helical" evidence="7">
    <location>
        <begin position="220"/>
        <end position="243"/>
    </location>
</feature>
<dbReference type="Proteomes" id="UP001499978">
    <property type="component" value="Unassembled WGS sequence"/>
</dbReference>
<comment type="caution">
    <text evidence="9">The sequence shown here is derived from an EMBL/GenBank/DDBJ whole genome shotgun (WGS) entry which is preliminary data.</text>
</comment>
<dbReference type="InterPro" id="IPR042094">
    <property type="entry name" value="T2SS_GspF_sf"/>
</dbReference>
<evidence type="ECO:0000256" key="2">
    <source>
        <dbReference type="ARBA" id="ARBA00005745"/>
    </source>
</evidence>
<dbReference type="Gene3D" id="1.20.81.30">
    <property type="entry name" value="Type II secretion system (T2SS), domain F"/>
    <property type="match status" value="2"/>
</dbReference>
<keyword evidence="10" id="KW-1185">Reference proteome</keyword>
<accession>A0ABN3N552</accession>
<feature type="transmembrane region" description="Helical" evidence="7">
    <location>
        <begin position="175"/>
        <end position="200"/>
    </location>
</feature>
<evidence type="ECO:0000256" key="1">
    <source>
        <dbReference type="ARBA" id="ARBA00004651"/>
    </source>
</evidence>
<name>A0ABN3N552_9ACTN</name>
<evidence type="ECO:0000256" key="7">
    <source>
        <dbReference type="SAM" id="Phobius"/>
    </source>
</evidence>